<dbReference type="InterPro" id="IPR013154">
    <property type="entry name" value="ADH-like_N"/>
</dbReference>
<dbReference type="AlphaFoldDB" id="A0A6A6BM36"/>
<dbReference type="SMART" id="SM00829">
    <property type="entry name" value="PKS_ER"/>
    <property type="match status" value="1"/>
</dbReference>
<dbReference type="PANTHER" id="PTHR45681">
    <property type="entry name" value="POLYKETIDE SYNTHASE 44-RELATED"/>
    <property type="match status" value="1"/>
</dbReference>
<proteinExistence type="predicted"/>
<dbReference type="CDD" id="cd05195">
    <property type="entry name" value="enoyl_red"/>
    <property type="match status" value="1"/>
</dbReference>
<gene>
    <name evidence="3" type="ORF">K452DRAFT_140881</name>
</gene>
<protein>
    <recommendedName>
        <fullName evidence="2">Enoyl reductase (ER) domain-containing protein</fullName>
    </recommendedName>
</protein>
<dbReference type="InterPro" id="IPR050444">
    <property type="entry name" value="Polyketide_Synthase"/>
</dbReference>
<dbReference type="InterPro" id="IPR011032">
    <property type="entry name" value="GroES-like_sf"/>
</dbReference>
<dbReference type="GO" id="GO:0016740">
    <property type="term" value="F:transferase activity"/>
    <property type="evidence" value="ECO:0007669"/>
    <property type="project" value="UniProtKB-KW"/>
</dbReference>
<dbReference type="Pfam" id="PF08240">
    <property type="entry name" value="ADH_N"/>
    <property type="match status" value="1"/>
</dbReference>
<dbReference type="Gene3D" id="3.90.180.10">
    <property type="entry name" value="Medium-chain alcohol dehydrogenases, catalytic domain"/>
    <property type="match status" value="1"/>
</dbReference>
<dbReference type="InterPro" id="IPR020843">
    <property type="entry name" value="ER"/>
</dbReference>
<accession>A0A6A6BM36</accession>
<name>A0A6A6BM36_9PEZI</name>
<dbReference type="OrthoDB" id="329835at2759"/>
<dbReference type="EMBL" id="ML995479">
    <property type="protein sequence ID" value="KAF2144355.1"/>
    <property type="molecule type" value="Genomic_DNA"/>
</dbReference>
<feature type="domain" description="Enoyl reductase (ER)" evidence="2">
    <location>
        <begin position="1"/>
        <end position="118"/>
    </location>
</feature>
<evidence type="ECO:0000313" key="3">
    <source>
        <dbReference type="EMBL" id="KAF2144355.1"/>
    </source>
</evidence>
<dbReference type="Proteomes" id="UP000799438">
    <property type="component" value="Unassembled WGS sequence"/>
</dbReference>
<dbReference type="RefSeq" id="XP_033400067.1">
    <property type="nucleotide sequence ID" value="XM_033535405.1"/>
</dbReference>
<sequence>MNFKDVLVAMDIVEGMKPCLGLECAGVVSSVGAKVQEFTVGDRVIAVEHGCFSTRLVIPASLLVKIPDSLSFEDASTMPCVYATAVHALVNVGGLSKGQTVLIYSACGGVGIAAIQLC</sequence>
<evidence type="ECO:0000256" key="1">
    <source>
        <dbReference type="ARBA" id="ARBA00022679"/>
    </source>
</evidence>
<evidence type="ECO:0000259" key="2">
    <source>
        <dbReference type="SMART" id="SM00829"/>
    </source>
</evidence>
<reference evidence="3" key="1">
    <citation type="journal article" date="2020" name="Stud. Mycol.">
        <title>101 Dothideomycetes genomes: a test case for predicting lifestyles and emergence of pathogens.</title>
        <authorList>
            <person name="Haridas S."/>
            <person name="Albert R."/>
            <person name="Binder M."/>
            <person name="Bloem J."/>
            <person name="Labutti K."/>
            <person name="Salamov A."/>
            <person name="Andreopoulos B."/>
            <person name="Baker S."/>
            <person name="Barry K."/>
            <person name="Bills G."/>
            <person name="Bluhm B."/>
            <person name="Cannon C."/>
            <person name="Castanera R."/>
            <person name="Culley D."/>
            <person name="Daum C."/>
            <person name="Ezra D."/>
            <person name="Gonzalez J."/>
            <person name="Henrissat B."/>
            <person name="Kuo A."/>
            <person name="Liang C."/>
            <person name="Lipzen A."/>
            <person name="Lutzoni F."/>
            <person name="Magnuson J."/>
            <person name="Mondo S."/>
            <person name="Nolan M."/>
            <person name="Ohm R."/>
            <person name="Pangilinan J."/>
            <person name="Park H.-J."/>
            <person name="Ramirez L."/>
            <person name="Alfaro M."/>
            <person name="Sun H."/>
            <person name="Tritt A."/>
            <person name="Yoshinaga Y."/>
            <person name="Zwiers L.-H."/>
            <person name="Turgeon B."/>
            <person name="Goodwin S."/>
            <person name="Spatafora J."/>
            <person name="Crous P."/>
            <person name="Grigoriev I."/>
        </authorList>
    </citation>
    <scope>NUCLEOTIDE SEQUENCE</scope>
    <source>
        <strain evidence="3">CBS 121167</strain>
    </source>
</reference>
<dbReference type="SUPFAM" id="SSF50129">
    <property type="entry name" value="GroES-like"/>
    <property type="match status" value="1"/>
</dbReference>
<dbReference type="Gene3D" id="3.40.50.720">
    <property type="entry name" value="NAD(P)-binding Rossmann-like Domain"/>
    <property type="match status" value="1"/>
</dbReference>
<evidence type="ECO:0000313" key="4">
    <source>
        <dbReference type="Proteomes" id="UP000799438"/>
    </source>
</evidence>
<organism evidence="3 4">
    <name type="scientific">Aplosporella prunicola CBS 121167</name>
    <dbReference type="NCBI Taxonomy" id="1176127"/>
    <lineage>
        <taxon>Eukaryota</taxon>
        <taxon>Fungi</taxon>
        <taxon>Dikarya</taxon>
        <taxon>Ascomycota</taxon>
        <taxon>Pezizomycotina</taxon>
        <taxon>Dothideomycetes</taxon>
        <taxon>Dothideomycetes incertae sedis</taxon>
        <taxon>Botryosphaeriales</taxon>
        <taxon>Aplosporellaceae</taxon>
        <taxon>Aplosporella</taxon>
    </lineage>
</organism>
<dbReference type="GeneID" id="54292899"/>
<dbReference type="PANTHER" id="PTHR45681:SF6">
    <property type="entry name" value="POLYKETIDE SYNTHASE 37"/>
    <property type="match status" value="1"/>
</dbReference>
<dbReference type="GO" id="GO:0016491">
    <property type="term" value="F:oxidoreductase activity"/>
    <property type="evidence" value="ECO:0007669"/>
    <property type="project" value="InterPro"/>
</dbReference>
<keyword evidence="4" id="KW-1185">Reference proteome</keyword>
<keyword evidence="1" id="KW-0808">Transferase</keyword>